<protein>
    <submittedName>
        <fullName evidence="1">Multiple sugar transport system substrate-binding protein</fullName>
    </submittedName>
</protein>
<dbReference type="OrthoDB" id="2644341at2"/>
<dbReference type="PANTHER" id="PTHR43649:SF12">
    <property type="entry name" value="DIACETYLCHITOBIOSE BINDING PROTEIN DASA"/>
    <property type="match status" value="1"/>
</dbReference>
<dbReference type="PROSITE" id="PS51318">
    <property type="entry name" value="TAT"/>
    <property type="match status" value="1"/>
</dbReference>
<dbReference type="Proteomes" id="UP000198546">
    <property type="component" value="Chromosome i"/>
</dbReference>
<dbReference type="InterPro" id="IPR050490">
    <property type="entry name" value="Bact_solute-bd_prot1"/>
</dbReference>
<dbReference type="Pfam" id="PF01547">
    <property type="entry name" value="SBP_bac_1"/>
    <property type="match status" value="1"/>
</dbReference>
<dbReference type="InterPro" id="IPR006059">
    <property type="entry name" value="SBP"/>
</dbReference>
<evidence type="ECO:0000313" key="2">
    <source>
        <dbReference type="Proteomes" id="UP000198546"/>
    </source>
</evidence>
<accession>A0A1G6ZAE4</accession>
<sequence length="497" mass="53473">MTQHTIGRAGGPAFSRRTLVAGAGLAGTAVASPWLVGCTGGGEPAAPATDGGADTGTVTWWDQFRPLTQLFEEQLFTPFEESHPGVTVERREMDGPAMGQALQLGRRSNQLPDVHSLAGLDGSPASLQAAGWFQPLDDFVDVDASPVADLLLDGVHRFDGELYTVPVFSSRWHDAIPWLNTELVEQAGLDPEDGPASWDEFRAALRTLDQSSGDDVHPLVVAAKAPPYLVALLDRLAMSAGGVGPVDPRTGEYAYTTDPYLEAMELLLSLQQDGLVHPSSASMDTRDARARWAAGEAAVYLWGPWFIGGLTVQDTAAIERGVGVWQLPTSDGTPPHLYSGPPGGTFWVSSQAVHARLGAQIMMSMVEPEFQRMLAGAMDQPPVLTEVVAEADVHPAYRRNVELMAESVHMAPVPQVRNPDVSRVLAEMRQIDPGIGQIVQAALTDSSSDWRSALQTYQDAITAERDRAIEAVTADGATVSVDDWRFEGWQPGQDHQQ</sequence>
<dbReference type="EMBL" id="LT629688">
    <property type="protein sequence ID" value="SDD99491.1"/>
    <property type="molecule type" value="Genomic_DNA"/>
</dbReference>
<gene>
    <name evidence="1" type="ORF">SAMN04489747_2233</name>
</gene>
<keyword evidence="1" id="KW-0762">Sugar transport</keyword>
<dbReference type="PANTHER" id="PTHR43649">
    <property type="entry name" value="ARABINOSE-BINDING PROTEIN-RELATED"/>
    <property type="match status" value="1"/>
</dbReference>
<dbReference type="AlphaFoldDB" id="A0A1G6ZAE4"/>
<organism evidence="1 2">
    <name type="scientific">Auraticoccus monumenti</name>
    <dbReference type="NCBI Taxonomy" id="675864"/>
    <lineage>
        <taxon>Bacteria</taxon>
        <taxon>Bacillati</taxon>
        <taxon>Actinomycetota</taxon>
        <taxon>Actinomycetes</taxon>
        <taxon>Propionibacteriales</taxon>
        <taxon>Propionibacteriaceae</taxon>
        <taxon>Auraticoccus</taxon>
    </lineage>
</organism>
<dbReference type="InterPro" id="IPR006311">
    <property type="entry name" value="TAT_signal"/>
</dbReference>
<reference evidence="1 2" key="1">
    <citation type="submission" date="2016-10" db="EMBL/GenBank/DDBJ databases">
        <authorList>
            <person name="de Groot N.N."/>
        </authorList>
    </citation>
    <scope>NUCLEOTIDE SEQUENCE [LARGE SCALE GENOMIC DNA]</scope>
    <source>
        <strain evidence="1 2">MON 2.2</strain>
    </source>
</reference>
<dbReference type="SUPFAM" id="SSF53850">
    <property type="entry name" value="Periplasmic binding protein-like II"/>
    <property type="match status" value="1"/>
</dbReference>
<dbReference type="STRING" id="675864.SAMN04489747_2233"/>
<dbReference type="Gene3D" id="3.40.190.10">
    <property type="entry name" value="Periplasmic binding protein-like II"/>
    <property type="match status" value="1"/>
</dbReference>
<keyword evidence="2" id="KW-1185">Reference proteome</keyword>
<proteinExistence type="predicted"/>
<keyword evidence="1" id="KW-0813">Transport</keyword>
<name>A0A1G6ZAE4_9ACTN</name>
<evidence type="ECO:0000313" key="1">
    <source>
        <dbReference type="EMBL" id="SDD99491.1"/>
    </source>
</evidence>
<dbReference type="RefSeq" id="WP_090593424.1">
    <property type="nucleotide sequence ID" value="NZ_LT629688.1"/>
</dbReference>